<dbReference type="SUPFAM" id="SSF50494">
    <property type="entry name" value="Trypsin-like serine proteases"/>
    <property type="match status" value="1"/>
</dbReference>
<dbReference type="OrthoDB" id="8392384at2"/>
<feature type="chain" id="PRO_5020817799" evidence="3">
    <location>
        <begin position="23"/>
        <end position="374"/>
    </location>
</feature>
<name>A0A4Q0MP31_9HYPH</name>
<evidence type="ECO:0000256" key="3">
    <source>
        <dbReference type="SAM" id="SignalP"/>
    </source>
</evidence>
<sequence>MRALKLLVVAVLAVGVVHDATAEIVRSPGGKIIGFRVRDASPPDYANARPFPTPRADAPSAPQADLIRRGADVKFPGKPSFVEGGEGDGERTPERLPVNRALQELEAPPPPELGSSDKPYTTSLVRPADQDWHRVAGKIFFVQNGESFVCSGSLVKPGVVITAAHCVADYGKNVFYRDWEFVPAYQNGDAPYGRWTTQMVLAPNAYLDGTDPCSQRGVVCRNDVAVLILKAKSGKYPGRQTGWFGWGTNGFGYNRNSQVQLTQLGYPVALNKGEMQIRTDAQGSTDPTRVDNTVFGSLQTGGSSGGPNLINFNNSVKRARGTSAGKQGNRNLVIGVTSWVGPDQSKEMGSSLFTDDNVSSLVNDACNRFPKACN</sequence>
<feature type="region of interest" description="Disordered" evidence="2">
    <location>
        <begin position="73"/>
        <end position="94"/>
    </location>
</feature>
<evidence type="ECO:0000259" key="4">
    <source>
        <dbReference type="PROSITE" id="PS50240"/>
    </source>
</evidence>
<reference evidence="5 6" key="1">
    <citation type="submission" date="2018-12" db="EMBL/GenBank/DDBJ databases">
        <title>bacterium Hansschlegelia zhihuaiae S113.</title>
        <authorList>
            <person name="He J."/>
        </authorList>
    </citation>
    <scope>NUCLEOTIDE SEQUENCE [LARGE SCALE GENOMIC DNA]</scope>
    <source>
        <strain evidence="5 6">S 113</strain>
    </source>
</reference>
<dbReference type="RefSeq" id="WP_128775778.1">
    <property type="nucleotide sequence ID" value="NZ_RYFI01000001.1"/>
</dbReference>
<dbReference type="GO" id="GO:0006508">
    <property type="term" value="P:proteolysis"/>
    <property type="evidence" value="ECO:0007669"/>
    <property type="project" value="UniProtKB-KW"/>
</dbReference>
<dbReference type="AlphaFoldDB" id="A0A4Q0MP31"/>
<evidence type="ECO:0000313" key="6">
    <source>
        <dbReference type="Proteomes" id="UP000289708"/>
    </source>
</evidence>
<protein>
    <submittedName>
        <fullName evidence="5">Trypsin-like serine protease</fullName>
    </submittedName>
</protein>
<keyword evidence="1 3" id="KW-0732">Signal</keyword>
<keyword evidence="5" id="KW-0645">Protease</keyword>
<feature type="signal peptide" evidence="3">
    <location>
        <begin position="1"/>
        <end position="22"/>
    </location>
</feature>
<evidence type="ECO:0000313" key="5">
    <source>
        <dbReference type="EMBL" id="RXF75598.1"/>
    </source>
</evidence>
<keyword evidence="5" id="KW-0378">Hydrolase</keyword>
<evidence type="ECO:0000256" key="1">
    <source>
        <dbReference type="ARBA" id="ARBA00022729"/>
    </source>
</evidence>
<gene>
    <name evidence="5" type="ORF">EK403_01770</name>
</gene>
<feature type="region of interest" description="Disordered" evidence="2">
    <location>
        <begin position="43"/>
        <end position="62"/>
    </location>
</feature>
<dbReference type="PROSITE" id="PS50240">
    <property type="entry name" value="TRYPSIN_DOM"/>
    <property type="match status" value="1"/>
</dbReference>
<dbReference type="InterPro" id="IPR009003">
    <property type="entry name" value="Peptidase_S1_PA"/>
</dbReference>
<keyword evidence="6" id="KW-1185">Reference proteome</keyword>
<organism evidence="5 6">
    <name type="scientific">Hansschlegelia zhihuaiae</name>
    <dbReference type="NCBI Taxonomy" id="405005"/>
    <lineage>
        <taxon>Bacteria</taxon>
        <taxon>Pseudomonadati</taxon>
        <taxon>Pseudomonadota</taxon>
        <taxon>Alphaproteobacteria</taxon>
        <taxon>Hyphomicrobiales</taxon>
        <taxon>Methylopilaceae</taxon>
        <taxon>Hansschlegelia</taxon>
    </lineage>
</organism>
<dbReference type="PANTHER" id="PTHR15462">
    <property type="entry name" value="SERINE PROTEASE"/>
    <property type="match status" value="1"/>
</dbReference>
<feature type="domain" description="Peptidase S1" evidence="4">
    <location>
        <begin position="82"/>
        <end position="374"/>
    </location>
</feature>
<dbReference type="InterPro" id="IPR001254">
    <property type="entry name" value="Trypsin_dom"/>
</dbReference>
<comment type="caution">
    <text evidence="5">The sequence shown here is derived from an EMBL/GenBank/DDBJ whole genome shotgun (WGS) entry which is preliminary data.</text>
</comment>
<dbReference type="Gene3D" id="2.40.10.10">
    <property type="entry name" value="Trypsin-like serine proteases"/>
    <property type="match status" value="2"/>
</dbReference>
<dbReference type="InterPro" id="IPR050966">
    <property type="entry name" value="Glutamyl_endopeptidase"/>
</dbReference>
<dbReference type="InterPro" id="IPR018114">
    <property type="entry name" value="TRYPSIN_HIS"/>
</dbReference>
<evidence type="ECO:0000256" key="2">
    <source>
        <dbReference type="SAM" id="MobiDB-lite"/>
    </source>
</evidence>
<dbReference type="Pfam" id="PF00089">
    <property type="entry name" value="Trypsin"/>
    <property type="match status" value="1"/>
</dbReference>
<dbReference type="Proteomes" id="UP000289708">
    <property type="component" value="Unassembled WGS sequence"/>
</dbReference>
<dbReference type="GO" id="GO:0004252">
    <property type="term" value="F:serine-type endopeptidase activity"/>
    <property type="evidence" value="ECO:0007669"/>
    <property type="project" value="InterPro"/>
</dbReference>
<accession>A0A4Q0MP31</accession>
<dbReference type="InterPro" id="IPR043504">
    <property type="entry name" value="Peptidase_S1_PA_chymotrypsin"/>
</dbReference>
<proteinExistence type="predicted"/>
<dbReference type="EMBL" id="RYFI01000001">
    <property type="protein sequence ID" value="RXF75598.1"/>
    <property type="molecule type" value="Genomic_DNA"/>
</dbReference>
<dbReference type="PROSITE" id="PS00134">
    <property type="entry name" value="TRYPSIN_HIS"/>
    <property type="match status" value="1"/>
</dbReference>